<accession>A0A2U1PAY3</accession>
<evidence type="ECO:0000313" key="2">
    <source>
        <dbReference type="Proteomes" id="UP000245207"/>
    </source>
</evidence>
<organism evidence="1 2">
    <name type="scientific">Artemisia annua</name>
    <name type="common">Sweet wormwood</name>
    <dbReference type="NCBI Taxonomy" id="35608"/>
    <lineage>
        <taxon>Eukaryota</taxon>
        <taxon>Viridiplantae</taxon>
        <taxon>Streptophyta</taxon>
        <taxon>Embryophyta</taxon>
        <taxon>Tracheophyta</taxon>
        <taxon>Spermatophyta</taxon>
        <taxon>Magnoliopsida</taxon>
        <taxon>eudicotyledons</taxon>
        <taxon>Gunneridae</taxon>
        <taxon>Pentapetalae</taxon>
        <taxon>asterids</taxon>
        <taxon>campanulids</taxon>
        <taxon>Asterales</taxon>
        <taxon>Asteraceae</taxon>
        <taxon>Asteroideae</taxon>
        <taxon>Anthemideae</taxon>
        <taxon>Artemisiinae</taxon>
        <taxon>Artemisia</taxon>
    </lineage>
</organism>
<gene>
    <name evidence="1" type="ORF">CTI12_AA175920</name>
</gene>
<sequence>MALEMPVSKSTGRKRAGKVVDVEERENKKVMKTELKTDVNADVTGPLTPSSWMAVWDCGEGDGIFEVPPLSPYPCMVFPVQPVELTGFDSWFNRQVRSGF</sequence>
<dbReference type="AlphaFoldDB" id="A0A2U1PAY3"/>
<protein>
    <submittedName>
        <fullName evidence="1">Ethylene-responsive transcription factor 5</fullName>
    </submittedName>
</protein>
<dbReference type="OrthoDB" id="10581361at2759"/>
<dbReference type="EMBL" id="PKPP01001416">
    <property type="protein sequence ID" value="PWA82903.1"/>
    <property type="molecule type" value="Genomic_DNA"/>
</dbReference>
<reference evidence="1 2" key="1">
    <citation type="journal article" date="2018" name="Mol. Plant">
        <title>The genome of Artemisia annua provides insight into the evolution of Asteraceae family and artemisinin biosynthesis.</title>
        <authorList>
            <person name="Shen Q."/>
            <person name="Zhang L."/>
            <person name="Liao Z."/>
            <person name="Wang S."/>
            <person name="Yan T."/>
            <person name="Shi P."/>
            <person name="Liu M."/>
            <person name="Fu X."/>
            <person name="Pan Q."/>
            <person name="Wang Y."/>
            <person name="Lv Z."/>
            <person name="Lu X."/>
            <person name="Zhang F."/>
            <person name="Jiang W."/>
            <person name="Ma Y."/>
            <person name="Chen M."/>
            <person name="Hao X."/>
            <person name="Li L."/>
            <person name="Tang Y."/>
            <person name="Lv G."/>
            <person name="Zhou Y."/>
            <person name="Sun X."/>
            <person name="Brodelius P.E."/>
            <person name="Rose J.K.C."/>
            <person name="Tang K."/>
        </authorList>
    </citation>
    <scope>NUCLEOTIDE SEQUENCE [LARGE SCALE GENOMIC DNA]</scope>
    <source>
        <strain evidence="2">cv. Huhao1</strain>
        <tissue evidence="1">Leaf</tissue>
    </source>
</reference>
<proteinExistence type="predicted"/>
<comment type="caution">
    <text evidence="1">The sequence shown here is derived from an EMBL/GenBank/DDBJ whole genome shotgun (WGS) entry which is preliminary data.</text>
</comment>
<keyword evidence="2" id="KW-1185">Reference proteome</keyword>
<evidence type="ECO:0000313" key="1">
    <source>
        <dbReference type="EMBL" id="PWA82903.1"/>
    </source>
</evidence>
<name>A0A2U1PAY3_ARTAN</name>
<dbReference type="Proteomes" id="UP000245207">
    <property type="component" value="Unassembled WGS sequence"/>
</dbReference>